<evidence type="ECO:0000313" key="2">
    <source>
        <dbReference type="EMBL" id="CAI3993330.1"/>
    </source>
</evidence>
<dbReference type="EMBL" id="CAMXCT030001817">
    <property type="protein sequence ID" value="CAL4780642.1"/>
    <property type="molecule type" value="Genomic_DNA"/>
</dbReference>
<dbReference type="AlphaFoldDB" id="A0A9P1CKM7"/>
<feature type="signal peptide" evidence="1">
    <location>
        <begin position="1"/>
        <end position="16"/>
    </location>
</feature>
<evidence type="ECO:0000313" key="4">
    <source>
        <dbReference type="Proteomes" id="UP001152797"/>
    </source>
</evidence>
<dbReference type="OrthoDB" id="418347at2759"/>
<gene>
    <name evidence="2" type="ORF">C1SCF055_LOCUS20093</name>
</gene>
<feature type="chain" id="PRO_5043270494" evidence="1">
    <location>
        <begin position="17"/>
        <end position="700"/>
    </location>
</feature>
<proteinExistence type="predicted"/>
<keyword evidence="4" id="KW-1185">Reference proteome</keyword>
<sequence>MFCFLFLSQCLPQVHVLTLQFVAARKATAGALVVWADLTKFGRLGVNDLNFVVSIIHKALSKVPTKGVAILIAPHLVSEKVSGGQRGEVRRIEDKLDSRQLLNQLITIRMECPPASKKVPLQMLGWIVMLEGAVEENIFKGSQLMTDRSTRQAVPWASESSYIVPAAEKDSLPHASEGQRSLSDVQESAQLLAGSDFPNAVLTSVLGKLTATAGMLVNVTPYDGCLETCLMKWHEDNGMMIDYLSVSRSVGIIEYVEKKIGFHLLQGWKAGNHCMGDVRPYQPEPPAAREEDNVDPKDYEFKLVVCEVNNTKKGWERYKFTLPSHVRSMYARDIVYGADWRALLQEFDERFGANSSATSGLAPPPAPVAHQAVQEVNWPNEPSTIDSVMEIYHVEAKATGRLPGTTLLLVAAKNRAGKTEHCCPGQLYKLFLVAHMDVEIPADEYVICHGTSRFINTQRMADLKRKEKTDELARVVACKWHSDTEKVVLEITDPSKKKTTDAQVCSWRELFSDLEDEGHFEVTVNSHDVQKAPASSEDTSEFYIRPKANEMFYSWGSVATNGIKFGSMASAFTGRERERDEQQLRASASVAADDTESAVATWDAYGPCNSDCDMAVVPGEGSIAEEPKPDGLVPGGGCITEEPKPDGSLCAMCLFAAMQKGKESTNMQVKKALTKSQQRYLETGYKELEKLTHENYEQCP</sequence>
<dbReference type="EMBL" id="CAMXCT020001817">
    <property type="protein sequence ID" value="CAL1146705.1"/>
    <property type="molecule type" value="Genomic_DNA"/>
</dbReference>
<protein>
    <submittedName>
        <fullName evidence="2">Uncharacterized protein</fullName>
    </submittedName>
</protein>
<accession>A0A9P1CKM7</accession>
<reference evidence="3" key="2">
    <citation type="submission" date="2024-04" db="EMBL/GenBank/DDBJ databases">
        <authorList>
            <person name="Chen Y."/>
            <person name="Shah S."/>
            <person name="Dougan E. K."/>
            <person name="Thang M."/>
            <person name="Chan C."/>
        </authorList>
    </citation>
    <scope>NUCLEOTIDE SEQUENCE [LARGE SCALE GENOMIC DNA]</scope>
</reference>
<organism evidence="2">
    <name type="scientific">Cladocopium goreaui</name>
    <dbReference type="NCBI Taxonomy" id="2562237"/>
    <lineage>
        <taxon>Eukaryota</taxon>
        <taxon>Sar</taxon>
        <taxon>Alveolata</taxon>
        <taxon>Dinophyceae</taxon>
        <taxon>Suessiales</taxon>
        <taxon>Symbiodiniaceae</taxon>
        <taxon>Cladocopium</taxon>
    </lineage>
</organism>
<dbReference type="Proteomes" id="UP001152797">
    <property type="component" value="Unassembled WGS sequence"/>
</dbReference>
<keyword evidence="1" id="KW-0732">Signal</keyword>
<comment type="caution">
    <text evidence="2">The sequence shown here is derived from an EMBL/GenBank/DDBJ whole genome shotgun (WGS) entry which is preliminary data.</text>
</comment>
<reference evidence="2" key="1">
    <citation type="submission" date="2022-10" db="EMBL/GenBank/DDBJ databases">
        <authorList>
            <person name="Chen Y."/>
            <person name="Dougan E. K."/>
            <person name="Chan C."/>
            <person name="Rhodes N."/>
            <person name="Thang M."/>
        </authorList>
    </citation>
    <scope>NUCLEOTIDE SEQUENCE</scope>
</reference>
<dbReference type="EMBL" id="CAMXCT010001817">
    <property type="protein sequence ID" value="CAI3993330.1"/>
    <property type="molecule type" value="Genomic_DNA"/>
</dbReference>
<evidence type="ECO:0000256" key="1">
    <source>
        <dbReference type="SAM" id="SignalP"/>
    </source>
</evidence>
<evidence type="ECO:0000313" key="3">
    <source>
        <dbReference type="EMBL" id="CAL1146705.1"/>
    </source>
</evidence>
<name>A0A9P1CKM7_9DINO</name>